<dbReference type="AlphaFoldDB" id="A0A518DVA1"/>
<name>A0A518DVA1_9BACT</name>
<protein>
    <submittedName>
        <fullName evidence="2">Uncharacterized protein</fullName>
    </submittedName>
</protein>
<accession>A0A518DVA1</accession>
<feature type="compositionally biased region" description="Low complexity" evidence="1">
    <location>
        <begin position="386"/>
        <end position="419"/>
    </location>
</feature>
<dbReference type="Proteomes" id="UP000317648">
    <property type="component" value="Chromosome"/>
</dbReference>
<reference evidence="2 3" key="1">
    <citation type="submission" date="2019-02" db="EMBL/GenBank/DDBJ databases">
        <title>Deep-cultivation of Planctomycetes and their phenomic and genomic characterization uncovers novel biology.</title>
        <authorList>
            <person name="Wiegand S."/>
            <person name="Jogler M."/>
            <person name="Boedeker C."/>
            <person name="Pinto D."/>
            <person name="Vollmers J."/>
            <person name="Rivas-Marin E."/>
            <person name="Kohn T."/>
            <person name="Peeters S.H."/>
            <person name="Heuer A."/>
            <person name="Rast P."/>
            <person name="Oberbeckmann S."/>
            <person name="Bunk B."/>
            <person name="Jeske O."/>
            <person name="Meyerdierks A."/>
            <person name="Storesund J.E."/>
            <person name="Kallscheuer N."/>
            <person name="Luecker S."/>
            <person name="Lage O.M."/>
            <person name="Pohl T."/>
            <person name="Merkel B.J."/>
            <person name="Hornburger P."/>
            <person name="Mueller R.-W."/>
            <person name="Bruemmer F."/>
            <person name="Labrenz M."/>
            <person name="Spormann A.M."/>
            <person name="Op den Camp H."/>
            <person name="Overmann J."/>
            <person name="Amann R."/>
            <person name="Jetten M.S.M."/>
            <person name="Mascher T."/>
            <person name="Medema M.H."/>
            <person name="Devos D.P."/>
            <person name="Kaster A.-K."/>
            <person name="Ovreas L."/>
            <person name="Rohde M."/>
            <person name="Galperin M.Y."/>
            <person name="Jogler C."/>
        </authorList>
    </citation>
    <scope>NUCLEOTIDE SEQUENCE [LARGE SCALE GENOMIC DNA]</scope>
    <source>
        <strain evidence="2 3">Pla85_3_4</strain>
    </source>
</reference>
<keyword evidence="3" id="KW-1185">Reference proteome</keyword>
<feature type="compositionally biased region" description="Polar residues" evidence="1">
    <location>
        <begin position="374"/>
        <end position="385"/>
    </location>
</feature>
<dbReference type="KEGG" id="lcre:Pla8534_35770"/>
<evidence type="ECO:0000256" key="1">
    <source>
        <dbReference type="SAM" id="MobiDB-lite"/>
    </source>
</evidence>
<feature type="compositionally biased region" description="Pro residues" evidence="1">
    <location>
        <begin position="301"/>
        <end position="312"/>
    </location>
</feature>
<feature type="compositionally biased region" description="Low complexity" evidence="1">
    <location>
        <begin position="331"/>
        <end position="349"/>
    </location>
</feature>
<evidence type="ECO:0000313" key="3">
    <source>
        <dbReference type="Proteomes" id="UP000317648"/>
    </source>
</evidence>
<feature type="region of interest" description="Disordered" evidence="1">
    <location>
        <begin position="301"/>
        <end position="454"/>
    </location>
</feature>
<gene>
    <name evidence="2" type="ORF">Pla8534_35770</name>
</gene>
<organism evidence="2 3">
    <name type="scientific">Lignipirellula cremea</name>
    <dbReference type="NCBI Taxonomy" id="2528010"/>
    <lineage>
        <taxon>Bacteria</taxon>
        <taxon>Pseudomonadati</taxon>
        <taxon>Planctomycetota</taxon>
        <taxon>Planctomycetia</taxon>
        <taxon>Pirellulales</taxon>
        <taxon>Pirellulaceae</taxon>
        <taxon>Lignipirellula</taxon>
    </lineage>
</organism>
<dbReference type="PROSITE" id="PS51257">
    <property type="entry name" value="PROKAR_LIPOPROTEIN"/>
    <property type="match status" value="1"/>
</dbReference>
<proteinExistence type="predicted"/>
<dbReference type="EMBL" id="CP036433">
    <property type="protein sequence ID" value="QDU95760.1"/>
    <property type="molecule type" value="Genomic_DNA"/>
</dbReference>
<evidence type="ECO:0000313" key="2">
    <source>
        <dbReference type="EMBL" id="QDU95760.1"/>
    </source>
</evidence>
<sequence>MPVLKIRLSADNSPASPAALLLLGALLVMTLSGCRNWMMFQPRVPVGPTIPQVFQAAPTLEEIVGHVNSSSARIQQLTSQPLVTVGGLPATLRANVAIERPHRFRMQAHVTQITGTEMDIGSNDELFWLWVKRQPPPTIYFAHRDRFAQSPARAMLPIEPDWLISALGVATFDPADAHEGPYQRADNQWEIRTRMSGEHTGMTRSTLVDGSYGYVTAQHVYDQRGQLVASAKASKFRHYPEVQVSLPTQVAISLPAANLNIEIETPHYAINQLSGDPARLWSMPREPGVAVVDIAAVPPGALGPPGAPPQNNTPPYSSGPSGGQAPYTTTPLGGPNPYAPPAAGGQNPYSPAQPGAGNSSYPPAYTTGPLGGQQPYSAEPVNSGTPGYAPGAASEGSEAGYPAASPDPYSQPGSYPQPSAAGNGPGEQGGYAPADNNFPRTGFRPNYRGVSNLR</sequence>